<sequence>MASGVVVRNDDESASLLDDDDDDMWSPILFTGGMSPPPPPLHEKATKTPAGHAVMRLIRSPFAAVFRMTTRGRPTATTSDARPPPEARRRPSLEQLLTLEQAAPPSPQPSRHPHRKSIPAADTVKEEKRAHREPLCPSKTTTRSTAVAVGGGDGERRRAVPVVKLDACGRRAMSAKKLVVVLESLRAPCSGDAAVSVVGRTVMAKAKGPNGKVASAAGAGRSPGAGKTTELFYSRPIPMGRRCRVQHLEESPYK</sequence>
<feature type="region of interest" description="Disordered" evidence="1">
    <location>
        <begin position="1"/>
        <end position="50"/>
    </location>
</feature>
<feature type="region of interest" description="Disordered" evidence="1">
    <location>
        <begin position="210"/>
        <end position="231"/>
    </location>
</feature>
<gene>
    <name evidence="2" type="ORF">HU200_021245</name>
</gene>
<dbReference type="EMBL" id="JACEFO010001663">
    <property type="protein sequence ID" value="KAF8724224.1"/>
    <property type="molecule type" value="Genomic_DNA"/>
</dbReference>
<keyword evidence="3" id="KW-1185">Reference proteome</keyword>
<comment type="caution">
    <text evidence="2">The sequence shown here is derived from an EMBL/GenBank/DDBJ whole genome shotgun (WGS) entry which is preliminary data.</text>
</comment>
<evidence type="ECO:0000313" key="3">
    <source>
        <dbReference type="Proteomes" id="UP000636709"/>
    </source>
</evidence>
<evidence type="ECO:0000313" key="2">
    <source>
        <dbReference type="EMBL" id="KAF8724224.1"/>
    </source>
</evidence>
<evidence type="ECO:0000256" key="1">
    <source>
        <dbReference type="SAM" id="MobiDB-lite"/>
    </source>
</evidence>
<feature type="region of interest" description="Disordered" evidence="1">
    <location>
        <begin position="66"/>
        <end position="154"/>
    </location>
</feature>
<reference evidence="2" key="1">
    <citation type="submission" date="2020-07" db="EMBL/GenBank/DDBJ databases">
        <title>Genome sequence and genetic diversity analysis of an under-domesticated orphan crop, white fonio (Digitaria exilis).</title>
        <authorList>
            <person name="Bennetzen J.L."/>
            <person name="Chen S."/>
            <person name="Ma X."/>
            <person name="Wang X."/>
            <person name="Yssel A.E.J."/>
            <person name="Chaluvadi S.R."/>
            <person name="Johnson M."/>
            <person name="Gangashetty P."/>
            <person name="Hamidou F."/>
            <person name="Sanogo M.D."/>
            <person name="Zwaenepoel A."/>
            <person name="Wallace J."/>
            <person name="Van De Peer Y."/>
            <person name="Van Deynze A."/>
        </authorList>
    </citation>
    <scope>NUCLEOTIDE SEQUENCE</scope>
    <source>
        <tissue evidence="2">Leaves</tissue>
    </source>
</reference>
<protein>
    <submittedName>
        <fullName evidence="2">Uncharacterized protein</fullName>
    </submittedName>
</protein>
<name>A0A835KE57_9POAL</name>
<dbReference type="Proteomes" id="UP000636709">
    <property type="component" value="Unassembled WGS sequence"/>
</dbReference>
<dbReference type="AlphaFoldDB" id="A0A835KE57"/>
<proteinExistence type="predicted"/>
<dbReference type="Gramene" id="Dexi5A01G0012920.1">
    <property type="protein sequence ID" value="Dexi5A01G0012920.1:cds"/>
    <property type="gene ID" value="Dexi5A01G0012920"/>
</dbReference>
<organism evidence="2 3">
    <name type="scientific">Digitaria exilis</name>
    <dbReference type="NCBI Taxonomy" id="1010633"/>
    <lineage>
        <taxon>Eukaryota</taxon>
        <taxon>Viridiplantae</taxon>
        <taxon>Streptophyta</taxon>
        <taxon>Embryophyta</taxon>
        <taxon>Tracheophyta</taxon>
        <taxon>Spermatophyta</taxon>
        <taxon>Magnoliopsida</taxon>
        <taxon>Liliopsida</taxon>
        <taxon>Poales</taxon>
        <taxon>Poaceae</taxon>
        <taxon>PACMAD clade</taxon>
        <taxon>Panicoideae</taxon>
        <taxon>Panicodae</taxon>
        <taxon>Paniceae</taxon>
        <taxon>Anthephorinae</taxon>
        <taxon>Digitaria</taxon>
    </lineage>
</organism>
<feature type="compositionally biased region" description="Low complexity" evidence="1">
    <location>
        <begin position="214"/>
        <end position="226"/>
    </location>
</feature>
<dbReference type="OrthoDB" id="693567at2759"/>
<accession>A0A835KE57</accession>
<feature type="compositionally biased region" description="Basic and acidic residues" evidence="1">
    <location>
        <begin position="123"/>
        <end position="134"/>
    </location>
</feature>
<feature type="compositionally biased region" description="Basic and acidic residues" evidence="1">
    <location>
        <begin position="83"/>
        <end position="92"/>
    </location>
</feature>